<dbReference type="GO" id="GO:0070971">
    <property type="term" value="C:endoplasmic reticulum exit site"/>
    <property type="evidence" value="ECO:0007669"/>
    <property type="project" value="TreeGrafter"/>
</dbReference>
<dbReference type="GO" id="GO:0007030">
    <property type="term" value="P:Golgi organization"/>
    <property type="evidence" value="ECO:0007669"/>
    <property type="project" value="TreeGrafter"/>
</dbReference>
<feature type="compositionally biased region" description="Polar residues" evidence="6">
    <location>
        <begin position="1"/>
        <end position="11"/>
    </location>
</feature>
<feature type="region of interest" description="Disordered" evidence="6">
    <location>
        <begin position="1889"/>
        <end position="2142"/>
    </location>
</feature>
<protein>
    <recommendedName>
        <fullName evidence="7">Sec16 Sec23-binding domain-containing protein</fullName>
    </recommendedName>
</protein>
<feature type="compositionally biased region" description="Low complexity" evidence="6">
    <location>
        <begin position="343"/>
        <end position="376"/>
    </location>
</feature>
<feature type="compositionally biased region" description="Low complexity" evidence="6">
    <location>
        <begin position="414"/>
        <end position="425"/>
    </location>
</feature>
<dbReference type="GO" id="GO:0070973">
    <property type="term" value="P:protein localization to endoplasmic reticulum exit site"/>
    <property type="evidence" value="ECO:0007669"/>
    <property type="project" value="TreeGrafter"/>
</dbReference>
<feature type="compositionally biased region" description="Basic and acidic residues" evidence="6">
    <location>
        <begin position="474"/>
        <end position="506"/>
    </location>
</feature>
<evidence type="ECO:0000313" key="9">
    <source>
        <dbReference type="Proteomes" id="UP000001529"/>
    </source>
</evidence>
<feature type="region of interest" description="Disordered" evidence="6">
    <location>
        <begin position="203"/>
        <end position="532"/>
    </location>
</feature>
<feature type="region of interest" description="Disordered" evidence="6">
    <location>
        <begin position="1364"/>
        <end position="1385"/>
    </location>
</feature>
<dbReference type="KEGG" id="tgo:TGME49_294730"/>
<feature type="compositionally biased region" description="Low complexity" evidence="6">
    <location>
        <begin position="2029"/>
        <end position="2043"/>
    </location>
</feature>
<organism evidence="8 9">
    <name type="scientific">Toxoplasma gondii (strain ATCC 50611 / Me49)</name>
    <dbReference type="NCBI Taxonomy" id="508771"/>
    <lineage>
        <taxon>Eukaryota</taxon>
        <taxon>Sar</taxon>
        <taxon>Alveolata</taxon>
        <taxon>Apicomplexa</taxon>
        <taxon>Conoidasida</taxon>
        <taxon>Coccidia</taxon>
        <taxon>Eucoccidiorida</taxon>
        <taxon>Eimeriorina</taxon>
        <taxon>Sarcocystidae</taxon>
        <taxon>Toxoplasma</taxon>
    </lineage>
</organism>
<evidence type="ECO:0000256" key="6">
    <source>
        <dbReference type="SAM" id="MobiDB-lite"/>
    </source>
</evidence>
<dbReference type="GeneID" id="7900261"/>
<evidence type="ECO:0000256" key="2">
    <source>
        <dbReference type="ARBA" id="ARBA00005927"/>
    </source>
</evidence>
<feature type="region of interest" description="Disordered" evidence="6">
    <location>
        <begin position="1713"/>
        <end position="1739"/>
    </location>
</feature>
<comment type="subcellular location">
    <subcellularLocation>
        <location evidence="1">Endoplasmic reticulum</location>
    </subcellularLocation>
</comment>
<feature type="compositionally biased region" description="Polar residues" evidence="6">
    <location>
        <begin position="879"/>
        <end position="902"/>
    </location>
</feature>
<dbReference type="GO" id="GO:0016192">
    <property type="term" value="P:vesicle-mediated transport"/>
    <property type="evidence" value="ECO:0007669"/>
    <property type="project" value="UniProtKB-KW"/>
</dbReference>
<evidence type="ECO:0000259" key="7">
    <source>
        <dbReference type="Pfam" id="PF12931"/>
    </source>
</evidence>
<evidence type="ECO:0000256" key="3">
    <source>
        <dbReference type="ARBA" id="ARBA00022448"/>
    </source>
</evidence>
<feature type="compositionally biased region" description="Polar residues" evidence="6">
    <location>
        <begin position="215"/>
        <end position="226"/>
    </location>
</feature>
<feature type="compositionally biased region" description="Basic and acidic residues" evidence="6">
    <location>
        <begin position="854"/>
        <end position="864"/>
    </location>
</feature>
<dbReference type="RefSeq" id="XP_002370242.1">
    <property type="nucleotide sequence ID" value="XM_002370201.2"/>
</dbReference>
<feature type="compositionally biased region" description="Pro residues" evidence="6">
    <location>
        <begin position="260"/>
        <end position="275"/>
    </location>
</feature>
<feature type="region of interest" description="Disordered" evidence="6">
    <location>
        <begin position="1787"/>
        <end position="1857"/>
    </location>
</feature>
<evidence type="ECO:0000256" key="4">
    <source>
        <dbReference type="ARBA" id="ARBA00022824"/>
    </source>
</evidence>
<feature type="compositionally biased region" description="Basic and acidic residues" evidence="6">
    <location>
        <begin position="1447"/>
        <end position="1458"/>
    </location>
</feature>
<feature type="compositionally biased region" description="Low complexity" evidence="6">
    <location>
        <begin position="1798"/>
        <end position="1811"/>
    </location>
</feature>
<dbReference type="Pfam" id="PF12931">
    <property type="entry name" value="TPR_Sec16"/>
    <property type="match status" value="1"/>
</dbReference>
<reference evidence="8" key="1">
    <citation type="submission" date="2013-04" db="EMBL/GenBank/DDBJ databases">
        <authorList>
            <person name="Sibley D."/>
            <person name="Venepally P."/>
            <person name="Karamycheva S."/>
            <person name="Hadjithomas M."/>
            <person name="Khan A."/>
            <person name="Brunk B."/>
            <person name="Roos D."/>
            <person name="Caler E."/>
            <person name="Lorenzi H."/>
        </authorList>
    </citation>
    <scope>NUCLEOTIDE SEQUENCE [LARGE SCALE GENOMIC DNA]</scope>
    <source>
        <strain evidence="8">ME49</strain>
    </source>
</reference>
<feature type="compositionally biased region" description="Low complexity" evidence="6">
    <location>
        <begin position="276"/>
        <end position="297"/>
    </location>
</feature>
<feature type="region of interest" description="Disordered" evidence="6">
    <location>
        <begin position="559"/>
        <end position="611"/>
    </location>
</feature>
<feature type="compositionally biased region" description="Basic and acidic residues" evidence="6">
    <location>
        <begin position="706"/>
        <end position="744"/>
    </location>
</feature>
<dbReference type="InterPro" id="IPR024298">
    <property type="entry name" value="Sec16_Sec23-bd"/>
</dbReference>
<feature type="domain" description="Sec16 Sec23-binding" evidence="7">
    <location>
        <begin position="1400"/>
        <end position="1699"/>
    </location>
</feature>
<dbReference type="OrthoDB" id="349208at2759"/>
<feature type="compositionally biased region" description="Polar residues" evidence="6">
    <location>
        <begin position="308"/>
        <end position="319"/>
    </location>
</feature>
<feature type="compositionally biased region" description="Low complexity" evidence="6">
    <location>
        <begin position="1997"/>
        <end position="2020"/>
    </location>
</feature>
<name>A0A125YLT4_TOXGM</name>
<keyword evidence="3" id="KW-0813">Transport</keyword>
<sequence>MSVANLFSSDPSGAGDDWLHAAPQTNFPASHCSGSPPAPSSPPFPPPFPVCGFSSAAEASFSPSGGPASSSPPLAPPSYQAAFQMVNPFASVAISASSASPAPPGAPAALLQTSFPQKAVAADELSRIRDNGGLHARSMEHPLEKSETGTAGGRPQDTEGQPLTHRDPLPSAGGLDVAAEASGVCTRGEKEGAYAARVQCAVGPHASPHRGPTPNGVSASSGSQTETEGEKQSDFAVPLPFKNPFLTPLNAAESSSGPSSFPPPSSSPLAVPPSYHPLSSLPSSLASSPAQLSAKAPPEAPLPMFRNPFSSEAVFTSVDSKPPGETETPSPSLSSPLPPASAPLPAFASAPVAPPVWSSAPPLSSVVPGGVLPPSVDNSLGPWPPSEGGSEGRAPASLFIGGEPAREASACLQASSVAPSSAGAVETPETAGVPNTSSEQDRSESLAPFPEARGDRRTSADASPLPAETQNAERVPEKRQGSGETRGVDKETEEHERRMESGDERSAFVQQEEGSALEREAPCVSDSSSSSCAFVLSEEARASGETGSGTAAVCAEEVVSRSGQLHASEEHNQGDAPSAPREAEDSGPPSQSAGGTPEELDHGQSPADTLFGLGGVPSSFCSDATDAVHFAGVSPGVATEDCGRFAPAFLDRREAEEAARGDPLFLFRDDDASDSVFNSAAACEILGAISTLAGPADQATALETEPQERGAHRTGAKDTGEKDVGEKESGAKDMGEKGEGERALGVEGALRASAEAPEETREIEGTLASEETEEKGEIRCGGKDGHRSEKELALSSGYGSVANPLTSSGVATETSRELWTSSSLLPASAPRGDGDTSATGDVLGHAVDQTAPGEEVRAGEREQGPRPAVDLGAPEDTRQALQSDTDFSSLLQNPSSAENPFSSPLPPAASQRPGNETPLAGPSFSALGGRDPHASALPPTVPLPAPPAWLRAPHLGPKETRAASEETARQRGMWGAQPCPAPQALGSVGPAPPVPVAPTPPVSVGPAPPVPVGPAPPVPVTPTPPVSVGPAPPVPVGPAPPVPVTPTPPVSVGPAPPVPVGPAPPVPVGPAPPVPVGPAPPLPVAPTPPVAVGPAPPVAVGPAPPVPVGPTPPVSVGHAPPGPLGPAPPVPVGPTPPVSVGHAAPVPVGPAPPVPVAPTPPVPVGPAPPVAVSPAPGPLTPVFSGAVATFTGGASSQGEVSFSQHRVGSVGVPVAFGLGGFMFLGSPETSAVSELPLAEALVGGAGVSGPREASKESELRAESSPLFLEMVAGFPGPLGAADARTTASLIRYFEGIVEKKMRLASQSTSSNPPGSQLEVCGLWSFLLALLQEQRTQGPAGRQHGPSRLTLPSASSLFPLEDMRASVQAAEAQRPSSVEGGERDADARSARVDEICRRACTGDVRGAFEVSLAEKIFDHAFALGNALSSDAVNEALRAFSAQLAQGDRVAEKRKGEETHGPPGAGDARDSRARWRRAVASLYRVVGQDPDEFIMDADSVEAWYPTAALVARLAGLVHPTGQRLLLALSGALAETESSASPSSWCGCLHASQLCALLAGKTVAPVSLLDPLPRKLGTTSGRRLSREDGTLFSIGGSPVEEVILTETLEYLYRLHDPQFMFPQLIPSKIWYAFFLADLGLLQQAQSYCSMAASFLRALPQIQVPTELRQELREVQQKIECLQQTGKFSSLNSHLLALHRPSLGAPEAPAIASALGVEPREGPPTSSFFQGLAQGEREKKEESGLSLAAVVGGSWLEGMIGGLKKALSAEERNIGVENAFYYDHVQKRWRERGREHEEESLPADAADPGSGSGPAAPAPPPPPPPPMGVETATRPRTGADKRNRYVDVFSSGNSNGGRQGVASASLISSGLYASAPEGPARNSEPFRAAPLPAASGLLTSPFGASGPSQTVGDLCIPTEKISPATALHARPAFPSPTPSVSPAPNHFGGSVSPQGDSYPGGPSVSGGNISSASPFPACQAPNGVADASGPFPPQDLSGSTGPLSSVSTGPLSSVSTDPLSSVSTGPIPGFSTGPVPGVSSAPQSVSPVAPPHPTGPSSLPFPSGNLGASSGPFASADPVPTAPFPGGCATPTPYMRPPKAAVPAASPFGPPPSGDSVSFFSGPQAPQPAGDGRQGPATYTRRDIQW</sequence>
<dbReference type="GO" id="GO:0012507">
    <property type="term" value="C:ER to Golgi transport vesicle membrane"/>
    <property type="evidence" value="ECO:0007669"/>
    <property type="project" value="TreeGrafter"/>
</dbReference>
<feature type="compositionally biased region" description="Basic and acidic residues" evidence="6">
    <location>
        <begin position="134"/>
        <end position="147"/>
    </location>
</feature>
<evidence type="ECO:0000256" key="5">
    <source>
        <dbReference type="ARBA" id="ARBA00022892"/>
    </source>
</evidence>
<feature type="compositionally biased region" description="Polar residues" evidence="6">
    <location>
        <begin position="803"/>
        <end position="825"/>
    </location>
</feature>
<evidence type="ECO:0000313" key="8">
    <source>
        <dbReference type="EMBL" id="EPT32567.1"/>
    </source>
</evidence>
<gene>
    <name evidence="8" type="ORF">TGME49_294730</name>
</gene>
<accession>A0A125YLT4</accession>
<feature type="region of interest" description="Disordered" evidence="6">
    <location>
        <begin position="1"/>
        <end position="78"/>
    </location>
</feature>
<dbReference type="PANTHER" id="PTHR13402:SF6">
    <property type="entry name" value="SECRETORY 16, ISOFORM I"/>
    <property type="match status" value="1"/>
</dbReference>
<evidence type="ECO:0000256" key="1">
    <source>
        <dbReference type="ARBA" id="ARBA00004240"/>
    </source>
</evidence>
<feature type="region of interest" description="Disordered" evidence="6">
    <location>
        <begin position="698"/>
        <end position="998"/>
    </location>
</feature>
<dbReference type="Proteomes" id="UP000001529">
    <property type="component" value="Chromosome Ia"/>
</dbReference>
<feature type="compositionally biased region" description="Low complexity" evidence="6">
    <location>
        <begin position="2110"/>
        <end position="2119"/>
    </location>
</feature>
<feature type="compositionally biased region" description="Basic and acidic residues" evidence="6">
    <location>
        <begin position="775"/>
        <end position="792"/>
    </location>
</feature>
<proteinExistence type="inferred from homology"/>
<feature type="compositionally biased region" description="Basic and acidic residues" evidence="6">
    <location>
        <begin position="956"/>
        <end position="969"/>
    </location>
</feature>
<dbReference type="EMBL" id="KE138814">
    <property type="protein sequence ID" value="EPT32567.1"/>
    <property type="molecule type" value="Genomic_DNA"/>
</dbReference>
<keyword evidence="5" id="KW-0931">ER-Golgi transport</keyword>
<feature type="compositionally biased region" description="Pro residues" evidence="6">
    <location>
        <begin position="1812"/>
        <end position="1823"/>
    </location>
</feature>
<dbReference type="EMBL" id="CM002034">
    <property type="protein sequence ID" value="EPT32567.1"/>
    <property type="molecule type" value="Genomic_DNA"/>
</dbReference>
<feature type="region of interest" description="Disordered" evidence="6">
    <location>
        <begin position="1446"/>
        <end position="1469"/>
    </location>
</feature>
<keyword evidence="4" id="KW-0256">Endoplasmic reticulum</keyword>
<dbReference type="VEuPathDB" id="ToxoDB:TGME49_294730"/>
<feature type="region of interest" description="Disordered" evidence="6">
    <location>
        <begin position="134"/>
        <end position="175"/>
    </location>
</feature>
<dbReference type="PANTHER" id="PTHR13402">
    <property type="entry name" value="RGPR-RELATED"/>
    <property type="match status" value="1"/>
</dbReference>
<feature type="compositionally biased region" description="Pro residues" evidence="6">
    <location>
        <begin position="36"/>
        <end position="49"/>
    </location>
</feature>
<feature type="compositionally biased region" description="Low complexity" evidence="6">
    <location>
        <begin position="50"/>
        <end position="78"/>
    </location>
</feature>
<keyword evidence="9" id="KW-1185">Reference proteome</keyword>
<comment type="similarity">
    <text evidence="2">Belongs to the SEC16 family.</text>
</comment>